<dbReference type="Pfam" id="PF01678">
    <property type="entry name" value="DAP_epimerase"/>
    <property type="match status" value="2"/>
</dbReference>
<keyword evidence="4" id="KW-0028">Amino-acid biosynthesis</keyword>
<dbReference type="Proteomes" id="UP001146793">
    <property type="component" value="Unassembled WGS sequence"/>
</dbReference>
<dbReference type="Gene3D" id="3.10.310.10">
    <property type="entry name" value="Diaminopimelate Epimerase, Chain A, domain 1"/>
    <property type="match status" value="2"/>
</dbReference>
<evidence type="ECO:0000256" key="7">
    <source>
        <dbReference type="ARBA" id="ARBA00051712"/>
    </source>
</evidence>
<accession>A0AAV7YSJ5</accession>
<keyword evidence="6" id="KW-0413">Isomerase</keyword>
<comment type="catalytic activity">
    <reaction evidence="7">
        <text>(2S,6S)-2,6-diaminopimelate = meso-2,6-diaminopimelate</text>
        <dbReference type="Rhea" id="RHEA:15393"/>
        <dbReference type="ChEBI" id="CHEBI:57609"/>
        <dbReference type="ChEBI" id="CHEBI:57791"/>
        <dbReference type="EC" id="5.1.1.7"/>
    </reaction>
</comment>
<sequence length="288" mass="32214">MEFQFTKIQGTGNDFVVIYEPSRERFAQINKIEMCKQICPRKFGIGCDQLLILHPDKKAKETNNDNKKTNNEASFEMRVFNSDGSEAQNCGNGLRAVGLYLLDREKIDSSLFSIHTIGGTYSGKVLSKEENFGMIEVTFQSPVIKKSFHEINIESKTFSGSLVNIGNPHFVIFCDLKSVSVTHDGPLIEKTFDGGINVEFAQVIENNNNIVTIKAFVWERGSGETLSCGSGASSIAWVIFQKFNKAKLVKIQMKGGEIQFRKINNQLVMMGPAKIIFDGKIKIYSTKK</sequence>
<comment type="pathway">
    <text evidence="1">Amino-acid biosynthesis; L-lysine biosynthesis via DAP pathway; DL-2,6-diaminopimelate from LL-2,6-diaminopimelate: step 1/1.</text>
</comment>
<comment type="similarity">
    <text evidence="2">Belongs to the diaminopimelate epimerase family.</text>
</comment>
<dbReference type="EMBL" id="JANTQA010000051">
    <property type="protein sequence ID" value="KAJ3430419.1"/>
    <property type="molecule type" value="Genomic_DNA"/>
</dbReference>
<evidence type="ECO:0000256" key="3">
    <source>
        <dbReference type="ARBA" id="ARBA00013080"/>
    </source>
</evidence>
<dbReference type="HAMAP" id="MF_00197">
    <property type="entry name" value="DAP_epimerase"/>
    <property type="match status" value="1"/>
</dbReference>
<evidence type="ECO:0000256" key="4">
    <source>
        <dbReference type="ARBA" id="ARBA00022605"/>
    </source>
</evidence>
<organism evidence="8 9">
    <name type="scientific">Anaeramoeba flamelloides</name>
    <dbReference type="NCBI Taxonomy" id="1746091"/>
    <lineage>
        <taxon>Eukaryota</taxon>
        <taxon>Metamonada</taxon>
        <taxon>Anaeramoebidae</taxon>
        <taxon>Anaeramoeba</taxon>
    </lineage>
</organism>
<evidence type="ECO:0000256" key="6">
    <source>
        <dbReference type="ARBA" id="ARBA00023235"/>
    </source>
</evidence>
<comment type="caution">
    <text evidence="8">The sequence shown here is derived from an EMBL/GenBank/DDBJ whole genome shotgun (WGS) entry which is preliminary data.</text>
</comment>
<dbReference type="EC" id="5.1.1.7" evidence="3"/>
<name>A0AAV7YSJ5_9EUKA</name>
<dbReference type="AlphaFoldDB" id="A0AAV7YSJ5"/>
<dbReference type="GO" id="GO:0008837">
    <property type="term" value="F:diaminopimelate epimerase activity"/>
    <property type="evidence" value="ECO:0007669"/>
    <property type="project" value="UniProtKB-EC"/>
</dbReference>
<dbReference type="GO" id="GO:0005829">
    <property type="term" value="C:cytosol"/>
    <property type="evidence" value="ECO:0007669"/>
    <property type="project" value="TreeGrafter"/>
</dbReference>
<keyword evidence="5" id="KW-0457">Lysine biosynthesis</keyword>
<dbReference type="GO" id="GO:0009089">
    <property type="term" value="P:lysine biosynthetic process via diaminopimelate"/>
    <property type="evidence" value="ECO:0007669"/>
    <property type="project" value="InterPro"/>
</dbReference>
<evidence type="ECO:0000256" key="1">
    <source>
        <dbReference type="ARBA" id="ARBA00005196"/>
    </source>
</evidence>
<protein>
    <recommendedName>
        <fullName evidence="3">diaminopimelate epimerase</fullName>
        <ecNumber evidence="3">5.1.1.7</ecNumber>
    </recommendedName>
</protein>
<evidence type="ECO:0000313" key="8">
    <source>
        <dbReference type="EMBL" id="KAJ3430419.1"/>
    </source>
</evidence>
<dbReference type="NCBIfam" id="TIGR00652">
    <property type="entry name" value="DapF"/>
    <property type="match status" value="1"/>
</dbReference>
<dbReference type="InterPro" id="IPR001653">
    <property type="entry name" value="DAP_epimerase_DapF"/>
</dbReference>
<evidence type="ECO:0000256" key="5">
    <source>
        <dbReference type="ARBA" id="ARBA00023154"/>
    </source>
</evidence>
<dbReference type="SUPFAM" id="SSF54506">
    <property type="entry name" value="Diaminopimelate epimerase-like"/>
    <property type="match status" value="2"/>
</dbReference>
<dbReference type="InterPro" id="IPR018510">
    <property type="entry name" value="DAP_epimerase_AS"/>
</dbReference>
<evidence type="ECO:0000256" key="2">
    <source>
        <dbReference type="ARBA" id="ARBA00010219"/>
    </source>
</evidence>
<dbReference type="PANTHER" id="PTHR31689:SF0">
    <property type="entry name" value="DIAMINOPIMELATE EPIMERASE"/>
    <property type="match status" value="1"/>
</dbReference>
<dbReference type="PANTHER" id="PTHR31689">
    <property type="entry name" value="DIAMINOPIMELATE EPIMERASE, CHLOROPLASTIC"/>
    <property type="match status" value="1"/>
</dbReference>
<reference evidence="8" key="1">
    <citation type="submission" date="2022-08" db="EMBL/GenBank/DDBJ databases">
        <title>Novel sulphate-reducing endosymbionts in the free-living metamonad Anaeramoeba.</title>
        <authorList>
            <person name="Jerlstrom-Hultqvist J."/>
            <person name="Cepicka I."/>
            <person name="Gallot-Lavallee L."/>
            <person name="Salas-Leiva D."/>
            <person name="Curtis B.A."/>
            <person name="Zahonova K."/>
            <person name="Pipaliya S."/>
            <person name="Dacks J."/>
            <person name="Roger A.J."/>
        </authorList>
    </citation>
    <scope>NUCLEOTIDE SEQUENCE</scope>
    <source>
        <strain evidence="8">Busselton2</strain>
    </source>
</reference>
<gene>
    <name evidence="8" type="ORF">M0812_23426</name>
</gene>
<dbReference type="PROSITE" id="PS01326">
    <property type="entry name" value="DAP_EPIMERASE"/>
    <property type="match status" value="1"/>
</dbReference>
<evidence type="ECO:0000313" key="9">
    <source>
        <dbReference type="Proteomes" id="UP001146793"/>
    </source>
</evidence>
<proteinExistence type="inferred from homology"/>